<sequence length="215" mass="23595">MDNARRSFTRESAENRREALILATLSLIGKKGVQAATVRGIAEEAGVTLGLIRHYFDGKDALINSAYQFHMNRLTTETMDLPFNRTEPASVQLARIVRASLTPPVSEPEAVGLWAGFVTMVRQDASMAEVHRRTYFEFRDRLQALIDVALHEAGRTPTPKDLRELAIACNAVIDGLWLEGGALPDAFEPDELVRIGLVSVGAILGLELSDPGEQI</sequence>
<dbReference type="SUPFAM" id="SSF48498">
    <property type="entry name" value="Tetracyclin repressor-like, C-terminal domain"/>
    <property type="match status" value="1"/>
</dbReference>
<dbReference type="OrthoDB" id="9809265at2"/>
<dbReference type="InterPro" id="IPR050109">
    <property type="entry name" value="HTH-type_TetR-like_transc_reg"/>
</dbReference>
<dbReference type="InterPro" id="IPR009057">
    <property type="entry name" value="Homeodomain-like_sf"/>
</dbReference>
<dbReference type="PRINTS" id="PR00455">
    <property type="entry name" value="HTHTETR"/>
</dbReference>
<dbReference type="PROSITE" id="PS01081">
    <property type="entry name" value="HTH_TETR_1"/>
    <property type="match status" value="1"/>
</dbReference>
<dbReference type="InterPro" id="IPR039538">
    <property type="entry name" value="BetI_C"/>
</dbReference>
<dbReference type="Pfam" id="PF00440">
    <property type="entry name" value="TetR_N"/>
    <property type="match status" value="1"/>
</dbReference>
<feature type="domain" description="HTH tetR-type" evidence="6">
    <location>
        <begin position="14"/>
        <end position="74"/>
    </location>
</feature>
<evidence type="ECO:0000313" key="8">
    <source>
        <dbReference type="Proteomes" id="UP000199628"/>
    </source>
</evidence>
<dbReference type="Pfam" id="PF13977">
    <property type="entry name" value="TetR_C_6"/>
    <property type="match status" value="1"/>
</dbReference>
<keyword evidence="3 5" id="KW-0238">DNA-binding</keyword>
<gene>
    <name evidence="7" type="ORF">SAMN04488239_10795</name>
</gene>
<feature type="DNA-binding region" description="H-T-H motif" evidence="5">
    <location>
        <begin position="37"/>
        <end position="56"/>
    </location>
</feature>
<dbReference type="RefSeq" id="WP_093031413.1">
    <property type="nucleotide sequence ID" value="NZ_FMZV01000007.1"/>
</dbReference>
<dbReference type="AlphaFoldDB" id="A0A1G6UM97"/>
<dbReference type="Proteomes" id="UP000199628">
    <property type="component" value="Unassembled WGS sequence"/>
</dbReference>
<accession>A0A1G6UM97</accession>
<name>A0A1G6UM97_9RHOB</name>
<reference evidence="8" key="1">
    <citation type="submission" date="2016-10" db="EMBL/GenBank/DDBJ databases">
        <authorList>
            <person name="Varghese N."/>
            <person name="Submissions S."/>
        </authorList>
    </citation>
    <scope>NUCLEOTIDE SEQUENCE [LARGE SCALE GENOMIC DNA]</scope>
    <source>
        <strain evidence="8">CGMCC 1.9108</strain>
    </source>
</reference>
<evidence type="ECO:0000259" key="6">
    <source>
        <dbReference type="PROSITE" id="PS50977"/>
    </source>
</evidence>
<keyword evidence="1" id="KW-0678">Repressor</keyword>
<dbReference type="PANTHER" id="PTHR30055:SF234">
    <property type="entry name" value="HTH-TYPE TRANSCRIPTIONAL REGULATOR BETI"/>
    <property type="match status" value="1"/>
</dbReference>
<dbReference type="STRING" id="639004.SAMN04488239_10795"/>
<evidence type="ECO:0000256" key="3">
    <source>
        <dbReference type="ARBA" id="ARBA00023125"/>
    </source>
</evidence>
<evidence type="ECO:0000256" key="2">
    <source>
        <dbReference type="ARBA" id="ARBA00023015"/>
    </source>
</evidence>
<dbReference type="PANTHER" id="PTHR30055">
    <property type="entry name" value="HTH-TYPE TRANSCRIPTIONAL REGULATOR RUTR"/>
    <property type="match status" value="1"/>
</dbReference>
<evidence type="ECO:0000256" key="5">
    <source>
        <dbReference type="PROSITE-ProRule" id="PRU00335"/>
    </source>
</evidence>
<dbReference type="InterPro" id="IPR001647">
    <property type="entry name" value="HTH_TetR"/>
</dbReference>
<keyword evidence="2" id="KW-0805">Transcription regulation</keyword>
<dbReference type="InterPro" id="IPR023772">
    <property type="entry name" value="DNA-bd_HTH_TetR-type_CS"/>
</dbReference>
<dbReference type="InterPro" id="IPR036271">
    <property type="entry name" value="Tet_transcr_reg_TetR-rel_C_sf"/>
</dbReference>
<dbReference type="EMBL" id="FMZV01000007">
    <property type="protein sequence ID" value="SDD41655.1"/>
    <property type="molecule type" value="Genomic_DNA"/>
</dbReference>
<dbReference type="PROSITE" id="PS50977">
    <property type="entry name" value="HTH_TETR_2"/>
    <property type="match status" value="1"/>
</dbReference>
<dbReference type="GO" id="GO:0000976">
    <property type="term" value="F:transcription cis-regulatory region binding"/>
    <property type="evidence" value="ECO:0007669"/>
    <property type="project" value="TreeGrafter"/>
</dbReference>
<keyword evidence="4" id="KW-0804">Transcription</keyword>
<dbReference type="GO" id="GO:0003700">
    <property type="term" value="F:DNA-binding transcription factor activity"/>
    <property type="evidence" value="ECO:0007669"/>
    <property type="project" value="TreeGrafter"/>
</dbReference>
<evidence type="ECO:0000256" key="1">
    <source>
        <dbReference type="ARBA" id="ARBA00022491"/>
    </source>
</evidence>
<organism evidence="7 8">
    <name type="scientific">Ruegeria marina</name>
    <dbReference type="NCBI Taxonomy" id="639004"/>
    <lineage>
        <taxon>Bacteria</taxon>
        <taxon>Pseudomonadati</taxon>
        <taxon>Pseudomonadota</taxon>
        <taxon>Alphaproteobacteria</taxon>
        <taxon>Rhodobacterales</taxon>
        <taxon>Roseobacteraceae</taxon>
        <taxon>Ruegeria</taxon>
    </lineage>
</organism>
<dbReference type="Gene3D" id="1.10.357.10">
    <property type="entry name" value="Tetracycline Repressor, domain 2"/>
    <property type="match status" value="1"/>
</dbReference>
<evidence type="ECO:0000313" key="7">
    <source>
        <dbReference type="EMBL" id="SDD41655.1"/>
    </source>
</evidence>
<protein>
    <submittedName>
        <fullName evidence="7">Transcriptional regulator, TetR family</fullName>
    </submittedName>
</protein>
<evidence type="ECO:0000256" key="4">
    <source>
        <dbReference type="ARBA" id="ARBA00023163"/>
    </source>
</evidence>
<proteinExistence type="predicted"/>
<keyword evidence="8" id="KW-1185">Reference proteome</keyword>
<dbReference type="SUPFAM" id="SSF46689">
    <property type="entry name" value="Homeodomain-like"/>
    <property type="match status" value="1"/>
</dbReference>